<evidence type="ECO:0000256" key="3">
    <source>
        <dbReference type="ARBA" id="ARBA00004496"/>
    </source>
</evidence>
<evidence type="ECO:0000256" key="6">
    <source>
        <dbReference type="ARBA" id="ARBA00022617"/>
    </source>
</evidence>
<keyword evidence="12 21" id="KW-0067">ATP-binding</keyword>
<feature type="transmembrane region" description="Helical" evidence="23">
    <location>
        <begin position="420"/>
        <end position="440"/>
    </location>
</feature>
<sequence>MSNHNEKSSSSSSSCPHANNGGGCPVASKIDEIDHLNAMPRPNQQPAPDQPFSLSTDREKSTIPKASECTNEKIITWEYPSPQMFWNAMVKKAFTNIKMTKFSSECSTPKLKSFHGDAKNYSPRARIRGWLGYQMPFDRHNWLVDRCGDEVTYIIDYYDVGRVNPETKLFTQLDVRPAIRDWDSLWCRTRMGHKSFGDRSSISLLENLDADKVLLQFGKCGSYQGSTTTNLLSTNSTNNYYDKHISLADEADRYGRRMTFLLSLWFTTAMSFACAYSPTYSLFLVFRFLSGASGQAILIVGYVVTVESVATSFRSIQALINSLVWVLGIFVVGILYQFILNWRYLYLCVVFPGLFTLSYYWAFPESLHWLITNKETEKVQKYLNLSQYVNRTKVNLEECQNDSNQTNKIRVKRNFLDLSLFKYPTTFILSVVLNFVYWVLTLHSVDMHENRMVGFFLSAAVEIPAGIIAMLLLMIFGRRTVTFLSISGQTISLGLTIFTPRGTTTFLILSLIAKIMNTIAWASAPLLLSEMAPTTVRNMSYGLISTVGEIGSSLAPYLNRIEDENIQKAIIALMSVVAIIFSLMAPETFGKSLPQDLDDFDAGPFVGELMHVPPPALLMPDDFKAYSKVKVSNHSFNKDVMPSHFKFKDYCPNVFRNIREQFGVDQSEYLCSLTMQEPESKPNESSSSGRLFISYDKQFVIKVIDSEAIAEIHSILPKYHEYVVEQHGKTLLPQYLGLYRITVDVGETYMLVMRNIFGGKYNIHKKYDLKGSTVQRQASEKEKSKQLPTLKDNDFLEENYKLMLPGDAKSQLMKLLKSDTEFLTKMHLMDYSLLLGIHDIELEQQLQKERVASSSPVDEECPAGLVAELHQQQLSDLDSGGEQISPPESPIHSAGAFTTNSGGLNLDDEFFGIPSSEESPRKLVYFIGLVDILTYYGVKKRTESAAKTVKYGSGAENTSTVKPEQYAKRLLEFVNKNVSSPSRSHPVTFPRDTAPLESYPHPLSMDPIVSVTAEAGKMTSVTMSIDEKLATASIK</sequence>
<dbReference type="Pfam" id="PF07690">
    <property type="entry name" value="MFS_1"/>
    <property type="match status" value="1"/>
</dbReference>
<dbReference type="InterPro" id="IPR000511">
    <property type="entry name" value="Holocyt_c/c1_synthase"/>
</dbReference>
<keyword evidence="5" id="KW-0963">Cytoplasm</keyword>
<dbReference type="Pfam" id="PF01504">
    <property type="entry name" value="PIP5K"/>
    <property type="match status" value="1"/>
</dbReference>
<dbReference type="GO" id="GO:0046854">
    <property type="term" value="P:phosphatidylinositol phosphate biosynthetic process"/>
    <property type="evidence" value="ECO:0007669"/>
    <property type="project" value="TreeGrafter"/>
</dbReference>
<feature type="domain" description="Major facilitator superfamily (MFS) profile" evidence="24">
    <location>
        <begin position="187"/>
        <end position="590"/>
    </location>
</feature>
<dbReference type="InterPro" id="IPR027483">
    <property type="entry name" value="PInositol-4-P-4/5-kinase_C_sf"/>
</dbReference>
<evidence type="ECO:0000313" key="27">
    <source>
        <dbReference type="WBParaSite" id="scf7180000422111.g8314"/>
    </source>
</evidence>
<feature type="transmembrane region" description="Helical" evidence="23">
    <location>
        <begin position="452"/>
        <end position="474"/>
    </location>
</feature>
<feature type="transmembrane region" description="Helical" evidence="23">
    <location>
        <begin position="506"/>
        <end position="528"/>
    </location>
</feature>
<dbReference type="InterPro" id="IPR027484">
    <property type="entry name" value="PInositol-4-P-5-kinase_N"/>
</dbReference>
<reference evidence="27" key="1">
    <citation type="submission" date="2022-11" db="UniProtKB">
        <authorList>
            <consortium name="WormBaseParasite"/>
        </authorList>
    </citation>
    <scope>IDENTIFICATION</scope>
</reference>
<keyword evidence="6" id="KW-0349">Heme</keyword>
<dbReference type="AlphaFoldDB" id="A0A915NVZ2"/>
<evidence type="ECO:0000256" key="10">
    <source>
        <dbReference type="ARBA" id="ARBA00022777"/>
    </source>
</evidence>
<dbReference type="Pfam" id="PF01265">
    <property type="entry name" value="Cyto_heme_lyase"/>
    <property type="match status" value="1"/>
</dbReference>
<dbReference type="GO" id="GO:0046872">
    <property type="term" value="F:metal ion binding"/>
    <property type="evidence" value="ECO:0007669"/>
    <property type="project" value="UniProtKB-KW"/>
</dbReference>
<keyword evidence="9 21" id="KW-0547">Nucleotide-binding</keyword>
<evidence type="ECO:0000259" key="25">
    <source>
        <dbReference type="PROSITE" id="PS51455"/>
    </source>
</evidence>
<dbReference type="SUPFAM" id="SSF56104">
    <property type="entry name" value="SAICAR synthase-like"/>
    <property type="match status" value="1"/>
</dbReference>
<evidence type="ECO:0000256" key="13">
    <source>
        <dbReference type="ARBA" id="ARBA00023004"/>
    </source>
</evidence>
<dbReference type="InterPro" id="IPR020846">
    <property type="entry name" value="MFS_dom"/>
</dbReference>
<dbReference type="Gene3D" id="1.20.1250.20">
    <property type="entry name" value="MFS general substrate transporter like domains"/>
    <property type="match status" value="1"/>
</dbReference>
<dbReference type="Gene3D" id="3.30.800.10">
    <property type="entry name" value="Phosphatidylinositol Phosphate Kinase II Beta"/>
    <property type="match status" value="1"/>
</dbReference>
<keyword evidence="26" id="KW-1185">Reference proteome</keyword>
<protein>
    <submittedName>
        <fullName evidence="27">Holocytochrome-c synthase</fullName>
    </submittedName>
</protein>
<evidence type="ECO:0000256" key="14">
    <source>
        <dbReference type="ARBA" id="ARBA00023098"/>
    </source>
</evidence>
<evidence type="ECO:0000256" key="12">
    <source>
        <dbReference type="ARBA" id="ARBA00022840"/>
    </source>
</evidence>
<feature type="region of interest" description="Disordered" evidence="22">
    <location>
        <begin position="1"/>
        <end position="65"/>
    </location>
</feature>
<keyword evidence="13" id="KW-0408">Iron</keyword>
<dbReference type="InterPro" id="IPR011701">
    <property type="entry name" value="MFS"/>
</dbReference>
<evidence type="ECO:0000256" key="22">
    <source>
        <dbReference type="SAM" id="MobiDB-lite"/>
    </source>
</evidence>
<feature type="transmembrane region" description="Helical" evidence="23">
    <location>
        <begin position="344"/>
        <end position="363"/>
    </location>
</feature>
<feature type="region of interest" description="Disordered" evidence="22">
    <location>
        <begin position="877"/>
        <end position="898"/>
    </location>
</feature>
<dbReference type="GO" id="GO:0022857">
    <property type="term" value="F:transmembrane transporter activity"/>
    <property type="evidence" value="ECO:0007669"/>
    <property type="project" value="InterPro"/>
</dbReference>
<keyword evidence="8" id="KW-0479">Metal-binding</keyword>
<keyword evidence="23" id="KW-1133">Transmembrane helix</keyword>
<evidence type="ECO:0000256" key="5">
    <source>
        <dbReference type="ARBA" id="ARBA00022490"/>
    </source>
</evidence>
<keyword evidence="11" id="KW-0999">Mitochondrion inner membrane</keyword>
<comment type="similarity">
    <text evidence="4">Belongs to the cytochrome c-type heme lyase family.</text>
</comment>
<comment type="catalytic activity">
    <reaction evidence="20">
        <text>1,2-dihexadecanoyl-sn-glycero-3-phospho-(1D-myo-inositol-5-phosphate) + GTP = 1,2-dihexadecanoyl-sn-glycero-3-phospho-(1D-myo-inositol-4,5-bisphosphate) + GDP + H(+)</text>
        <dbReference type="Rhea" id="RHEA:55964"/>
        <dbReference type="ChEBI" id="CHEBI:15378"/>
        <dbReference type="ChEBI" id="CHEBI:37565"/>
        <dbReference type="ChEBI" id="CHEBI:58189"/>
        <dbReference type="ChEBI" id="CHEBI:83423"/>
        <dbReference type="ChEBI" id="CHEBI:84968"/>
    </reaction>
    <physiologicalReaction direction="left-to-right" evidence="20">
        <dbReference type="Rhea" id="RHEA:55965"/>
    </physiologicalReaction>
</comment>
<dbReference type="GO" id="GO:0005743">
    <property type="term" value="C:mitochondrial inner membrane"/>
    <property type="evidence" value="ECO:0007669"/>
    <property type="project" value="UniProtKB-SubCell"/>
</dbReference>
<evidence type="ECO:0000256" key="11">
    <source>
        <dbReference type="ARBA" id="ARBA00022792"/>
    </source>
</evidence>
<keyword evidence="16 23" id="KW-0472">Membrane</keyword>
<evidence type="ECO:0000256" key="4">
    <source>
        <dbReference type="ARBA" id="ARBA00007255"/>
    </source>
</evidence>
<dbReference type="Gene3D" id="3.30.810.10">
    <property type="entry name" value="2-Layer Sandwich"/>
    <property type="match status" value="1"/>
</dbReference>
<evidence type="ECO:0000256" key="9">
    <source>
        <dbReference type="ARBA" id="ARBA00022741"/>
    </source>
</evidence>
<feature type="transmembrane region" description="Helical" evidence="23">
    <location>
        <begin position="284"/>
        <end position="306"/>
    </location>
</feature>
<dbReference type="GO" id="GO:0005886">
    <property type="term" value="C:plasma membrane"/>
    <property type="evidence" value="ECO:0007669"/>
    <property type="project" value="TreeGrafter"/>
</dbReference>
<dbReference type="InterPro" id="IPR023610">
    <property type="entry name" value="PInositol-4/5-P-5/4-kinase"/>
</dbReference>
<evidence type="ECO:0000256" key="1">
    <source>
        <dbReference type="ARBA" id="ARBA00004141"/>
    </source>
</evidence>
<name>A0A915NVZ2_9BILA</name>
<keyword evidence="14" id="KW-0443">Lipid metabolism</keyword>
<evidence type="ECO:0000256" key="7">
    <source>
        <dbReference type="ARBA" id="ARBA00022679"/>
    </source>
</evidence>
<feature type="transmembrane region" description="Helical" evidence="23">
    <location>
        <begin position="260"/>
        <end position="278"/>
    </location>
</feature>
<dbReference type="CDD" id="cd17305">
    <property type="entry name" value="PIPKc_PIP5KII"/>
    <property type="match status" value="1"/>
</dbReference>
<dbReference type="WBParaSite" id="scf7180000422111.g8314">
    <property type="protein sequence ID" value="scf7180000422111.g8314"/>
    <property type="gene ID" value="scf7180000422111.g8314"/>
</dbReference>
<evidence type="ECO:0000256" key="15">
    <source>
        <dbReference type="ARBA" id="ARBA00023128"/>
    </source>
</evidence>
<dbReference type="SUPFAM" id="SSF103473">
    <property type="entry name" value="MFS general substrate transporter"/>
    <property type="match status" value="1"/>
</dbReference>
<dbReference type="GO" id="GO:0004408">
    <property type="term" value="F:holocytochrome-c synthase activity"/>
    <property type="evidence" value="ECO:0007669"/>
    <property type="project" value="InterPro"/>
</dbReference>
<evidence type="ECO:0000256" key="8">
    <source>
        <dbReference type="ARBA" id="ARBA00022723"/>
    </source>
</evidence>
<proteinExistence type="inferred from homology"/>
<dbReference type="InterPro" id="IPR036259">
    <property type="entry name" value="MFS_trans_sf"/>
</dbReference>
<evidence type="ECO:0000313" key="26">
    <source>
        <dbReference type="Proteomes" id="UP000887560"/>
    </source>
</evidence>
<dbReference type="Proteomes" id="UP000887560">
    <property type="component" value="Unplaced"/>
</dbReference>
<comment type="subcellular location">
    <subcellularLocation>
        <location evidence="3">Cytoplasm</location>
    </subcellularLocation>
    <subcellularLocation>
        <location evidence="1">Membrane</location>
        <topology evidence="1">Multi-pass membrane protein</topology>
    </subcellularLocation>
    <subcellularLocation>
        <location evidence="2">Mitochondrion inner membrane</location>
    </subcellularLocation>
</comment>
<feature type="transmembrane region" description="Helical" evidence="23">
    <location>
        <begin position="318"/>
        <end position="338"/>
    </location>
</feature>
<evidence type="ECO:0000256" key="20">
    <source>
        <dbReference type="ARBA" id="ARBA00036950"/>
    </source>
</evidence>
<dbReference type="InterPro" id="IPR002498">
    <property type="entry name" value="PInositol-4-P-4/5-kinase_core"/>
</dbReference>
<dbReference type="GO" id="GO:0005524">
    <property type="term" value="F:ATP binding"/>
    <property type="evidence" value="ECO:0007669"/>
    <property type="project" value="UniProtKB-UniRule"/>
</dbReference>
<evidence type="ECO:0000256" key="23">
    <source>
        <dbReference type="SAM" id="Phobius"/>
    </source>
</evidence>
<evidence type="ECO:0000256" key="19">
    <source>
        <dbReference type="ARBA" id="ARBA00036698"/>
    </source>
</evidence>
<keyword evidence="15" id="KW-0496">Mitochondrion</keyword>
<dbReference type="PANTHER" id="PTHR23086:SF8">
    <property type="entry name" value="PHOSPHATIDYLINOSITOL 5-PHOSPHATE 4-KINASE, ISOFORM A"/>
    <property type="match status" value="1"/>
</dbReference>
<comment type="catalytic activity">
    <reaction evidence="18">
        <text>1,2-dihexadecanoyl-sn-glycero-3-phospho-(1D-myo-inositol-5-phosphate) + ATP = 1,2-dihexadecanoyl-sn-glycero-3-phospho-(1D-myo-inositol-4,5-bisphosphate) + ADP + H(+)</text>
        <dbReference type="Rhea" id="RHEA:55992"/>
        <dbReference type="ChEBI" id="CHEBI:15378"/>
        <dbReference type="ChEBI" id="CHEBI:30616"/>
        <dbReference type="ChEBI" id="CHEBI:83423"/>
        <dbReference type="ChEBI" id="CHEBI:84968"/>
        <dbReference type="ChEBI" id="CHEBI:456216"/>
    </reaction>
    <physiologicalReaction direction="left-to-right" evidence="18">
        <dbReference type="Rhea" id="RHEA:55993"/>
    </physiologicalReaction>
</comment>
<keyword evidence="10 21" id="KW-0418">Kinase</keyword>
<keyword evidence="23" id="KW-0812">Transmembrane</keyword>
<dbReference type="PROSITE" id="PS51455">
    <property type="entry name" value="PIPK"/>
    <property type="match status" value="1"/>
</dbReference>
<comment type="catalytic activity">
    <reaction evidence="19">
        <text>a 1,2-diacyl-sn-glycero-3-phospho-(1D-myo-inositol-5-phosphate) + ATP = a 1,2-diacyl-sn-glycero-3-phospho-(1D-myo-inositol-4,5-bisphosphate) + ADP + H(+)</text>
        <dbReference type="Rhea" id="RHEA:12280"/>
        <dbReference type="ChEBI" id="CHEBI:15378"/>
        <dbReference type="ChEBI" id="CHEBI:30616"/>
        <dbReference type="ChEBI" id="CHEBI:57795"/>
        <dbReference type="ChEBI" id="CHEBI:58456"/>
        <dbReference type="ChEBI" id="CHEBI:456216"/>
        <dbReference type="EC" id="2.7.1.149"/>
    </reaction>
    <physiologicalReaction direction="left-to-right" evidence="19">
        <dbReference type="Rhea" id="RHEA:12281"/>
    </physiologicalReaction>
</comment>
<accession>A0A915NVZ2</accession>
<keyword evidence="17" id="KW-0456">Lyase</keyword>
<dbReference type="PROSITE" id="PS50850">
    <property type="entry name" value="MFS"/>
    <property type="match status" value="1"/>
</dbReference>
<keyword evidence="7 21" id="KW-0808">Transferase</keyword>
<dbReference type="SMART" id="SM00330">
    <property type="entry name" value="PIPKc"/>
    <property type="match status" value="1"/>
</dbReference>
<evidence type="ECO:0000256" key="21">
    <source>
        <dbReference type="PROSITE-ProRule" id="PRU00781"/>
    </source>
</evidence>
<dbReference type="FunFam" id="3.30.800.10:FF:000002">
    <property type="entry name" value="Phosphatidylinositol 5-phosphate 4-kinase type-2 beta"/>
    <property type="match status" value="1"/>
</dbReference>
<feature type="domain" description="PIPK" evidence="25">
    <location>
        <begin position="589"/>
        <end position="978"/>
    </location>
</feature>
<evidence type="ECO:0000256" key="18">
    <source>
        <dbReference type="ARBA" id="ARBA00036478"/>
    </source>
</evidence>
<evidence type="ECO:0000256" key="2">
    <source>
        <dbReference type="ARBA" id="ARBA00004273"/>
    </source>
</evidence>
<organism evidence="26 27">
    <name type="scientific">Meloidogyne floridensis</name>
    <dbReference type="NCBI Taxonomy" id="298350"/>
    <lineage>
        <taxon>Eukaryota</taxon>
        <taxon>Metazoa</taxon>
        <taxon>Ecdysozoa</taxon>
        <taxon>Nematoda</taxon>
        <taxon>Chromadorea</taxon>
        <taxon>Rhabditida</taxon>
        <taxon>Tylenchina</taxon>
        <taxon>Tylenchomorpha</taxon>
        <taxon>Tylenchoidea</taxon>
        <taxon>Meloidogynidae</taxon>
        <taxon>Meloidogyninae</taxon>
        <taxon>Meloidogyne</taxon>
    </lineage>
</organism>
<dbReference type="PANTHER" id="PTHR23086">
    <property type="entry name" value="PHOSPHATIDYLINOSITOL-4-PHOSPHATE 5-KINASE"/>
    <property type="match status" value="1"/>
</dbReference>
<evidence type="ECO:0000256" key="17">
    <source>
        <dbReference type="ARBA" id="ARBA00023239"/>
    </source>
</evidence>
<evidence type="ECO:0000259" key="24">
    <source>
        <dbReference type="PROSITE" id="PS50850"/>
    </source>
</evidence>
<evidence type="ECO:0000256" key="16">
    <source>
        <dbReference type="ARBA" id="ARBA00023136"/>
    </source>
</evidence>
<dbReference type="GO" id="GO:0016309">
    <property type="term" value="F:1-phosphatidylinositol-5-phosphate 4-kinase activity"/>
    <property type="evidence" value="ECO:0007669"/>
    <property type="project" value="UniProtKB-EC"/>
</dbReference>
<dbReference type="GO" id="GO:0016308">
    <property type="term" value="F:1-phosphatidylinositol-4-phosphate 5-kinase activity"/>
    <property type="evidence" value="ECO:0007669"/>
    <property type="project" value="TreeGrafter"/>
</dbReference>